<evidence type="ECO:0000256" key="1">
    <source>
        <dbReference type="SAM" id="MobiDB-lite"/>
    </source>
</evidence>
<feature type="region of interest" description="Disordered" evidence="1">
    <location>
        <begin position="255"/>
        <end position="279"/>
    </location>
</feature>
<proteinExistence type="predicted"/>
<reference evidence="3" key="1">
    <citation type="journal article" date="2014" name="Proc. Natl. Acad. Sci. U.S.A.">
        <title>Extensive sampling of basidiomycete genomes demonstrates inadequacy of the white-rot/brown-rot paradigm for wood decay fungi.</title>
        <authorList>
            <person name="Riley R."/>
            <person name="Salamov A.A."/>
            <person name="Brown D.W."/>
            <person name="Nagy L.G."/>
            <person name="Floudas D."/>
            <person name="Held B.W."/>
            <person name="Levasseur A."/>
            <person name="Lombard V."/>
            <person name="Morin E."/>
            <person name="Otillar R."/>
            <person name="Lindquist E.A."/>
            <person name="Sun H."/>
            <person name="LaButti K.M."/>
            <person name="Schmutz J."/>
            <person name="Jabbour D."/>
            <person name="Luo H."/>
            <person name="Baker S.E."/>
            <person name="Pisabarro A.G."/>
            <person name="Walton J.D."/>
            <person name="Blanchette R.A."/>
            <person name="Henrissat B."/>
            <person name="Martin F."/>
            <person name="Cullen D."/>
            <person name="Hibbett D.S."/>
            <person name="Grigoriev I.V."/>
        </authorList>
    </citation>
    <scope>NUCLEOTIDE SEQUENCE [LARGE SCALE GENOMIC DNA]</scope>
    <source>
        <strain evidence="3">FD-172 SS1</strain>
    </source>
</reference>
<dbReference type="HOGENOM" id="CLU_384938_0_0_1"/>
<gene>
    <name evidence="2" type="ORF">BOTBODRAFT_188954</name>
</gene>
<dbReference type="Proteomes" id="UP000027195">
    <property type="component" value="Unassembled WGS sequence"/>
</dbReference>
<protein>
    <submittedName>
        <fullName evidence="2">Uncharacterized protein</fullName>
    </submittedName>
</protein>
<feature type="compositionally biased region" description="Low complexity" evidence="1">
    <location>
        <begin position="255"/>
        <end position="267"/>
    </location>
</feature>
<feature type="compositionally biased region" description="Polar residues" evidence="1">
    <location>
        <begin position="466"/>
        <end position="482"/>
    </location>
</feature>
<sequence>MNFLQLWGDEQQRGIDAWFENLLRETANLSERQACDAFGFLLHAGSPADAWYEDLHDDTRLRWPSLILAFTSAWPVSNKLLCASGALHARRMERKEEQARVRDEEVLRAVEQELQWATEEEDYMWWAYLEEKKRLALDARREAALEEDWAEFEEWERSVQVMCVEDKRAERECKAQQIAREGKDLEWRAAEERLEESWTAEMATLEVEGRRMVEEMTAARVRRVEGILRVVAEVEDRRQEATTRQTIAHCVRQPPCTTSTTSTTPTLLAPPPNTTTGHSPPLEIVATDVVEPTVKKPPDGLSLESATSDASRETAETGRAVSGQEGIVEGRVPNAYGLAYHPLCKSPIIDNRLREVVILPLTKHPTTTSSTTPVVRASAPSWVVRLVCSFLLNEFPIAVQPVHDDYRSLATKHPTEPVVHASLDHDQARSPSTTDSRNVILSPTTGDRPAPTKHPTALSAAASITIPRTTSSGHDPTGTSPIVKQLLDDDDHPAPTKHPTACEYASLIVIASTAAPCVHDGTRLTDFVQPPADDNRPALTKHPTTRANATLVAIASTVSLFAHAITRSARFVQRPPNDRPQAVKQPTASSWTALVVNTRPPWFTGGLMAIIALTGEHELTLDRPALTKHPTTLNKALSMATPPTPSSTNSLTRSLDFAQPLASDDRPTPTKHPATRSSYSAEFHVAIWLPQDVERPPVIKHPTSTDLHFSVCSWRVAI</sequence>
<evidence type="ECO:0000313" key="3">
    <source>
        <dbReference type="Proteomes" id="UP000027195"/>
    </source>
</evidence>
<dbReference type="InParanoid" id="A0A067MLA2"/>
<name>A0A067MLA2_BOTB1</name>
<feature type="compositionally biased region" description="Polar residues" evidence="1">
    <location>
        <begin position="429"/>
        <end position="445"/>
    </location>
</feature>
<evidence type="ECO:0000313" key="2">
    <source>
        <dbReference type="EMBL" id="KDQ12672.1"/>
    </source>
</evidence>
<dbReference type="EMBL" id="KL198048">
    <property type="protein sequence ID" value="KDQ12672.1"/>
    <property type="molecule type" value="Genomic_DNA"/>
</dbReference>
<accession>A0A067MLA2</accession>
<feature type="region of interest" description="Disordered" evidence="1">
    <location>
        <begin position="293"/>
        <end position="322"/>
    </location>
</feature>
<dbReference type="AlphaFoldDB" id="A0A067MLA2"/>
<keyword evidence="3" id="KW-1185">Reference proteome</keyword>
<feature type="region of interest" description="Disordered" evidence="1">
    <location>
        <begin position="421"/>
        <end position="495"/>
    </location>
</feature>
<organism evidence="2 3">
    <name type="scientific">Botryobasidium botryosum (strain FD-172 SS1)</name>
    <dbReference type="NCBI Taxonomy" id="930990"/>
    <lineage>
        <taxon>Eukaryota</taxon>
        <taxon>Fungi</taxon>
        <taxon>Dikarya</taxon>
        <taxon>Basidiomycota</taxon>
        <taxon>Agaricomycotina</taxon>
        <taxon>Agaricomycetes</taxon>
        <taxon>Cantharellales</taxon>
        <taxon>Botryobasidiaceae</taxon>
        <taxon>Botryobasidium</taxon>
    </lineage>
</organism>